<evidence type="ECO:0000313" key="1">
    <source>
        <dbReference type="EnsemblMetazoa" id="PPA26459.1"/>
    </source>
</evidence>
<sequence length="71" mass="7894">MLRPGSSRSDDSDETPTVSTLAPEPRCCLWLVEHVVAMFTSPRERDPPIIPVDESRPQSLYSMCTQTGANM</sequence>
<keyword evidence="2" id="KW-1185">Reference proteome</keyword>
<accession>A0A8R1UKC3</accession>
<accession>A0A2A6C6K3</accession>
<dbReference type="EnsemblMetazoa" id="PPA26459.1">
    <property type="protein sequence ID" value="PPA26459.1"/>
    <property type="gene ID" value="WBGene00116013"/>
</dbReference>
<reference evidence="1" key="2">
    <citation type="submission" date="2022-06" db="UniProtKB">
        <authorList>
            <consortium name="EnsemblMetazoa"/>
        </authorList>
    </citation>
    <scope>IDENTIFICATION</scope>
    <source>
        <strain evidence="1">PS312</strain>
    </source>
</reference>
<protein>
    <submittedName>
        <fullName evidence="1">Uncharacterized protein</fullName>
    </submittedName>
</protein>
<reference evidence="2" key="1">
    <citation type="journal article" date="2008" name="Nat. Genet.">
        <title>The Pristionchus pacificus genome provides a unique perspective on nematode lifestyle and parasitism.</title>
        <authorList>
            <person name="Dieterich C."/>
            <person name="Clifton S.W."/>
            <person name="Schuster L.N."/>
            <person name="Chinwalla A."/>
            <person name="Delehaunty K."/>
            <person name="Dinkelacker I."/>
            <person name="Fulton L."/>
            <person name="Fulton R."/>
            <person name="Godfrey J."/>
            <person name="Minx P."/>
            <person name="Mitreva M."/>
            <person name="Roeseler W."/>
            <person name="Tian H."/>
            <person name="Witte H."/>
            <person name="Yang S.P."/>
            <person name="Wilson R.K."/>
            <person name="Sommer R.J."/>
        </authorList>
    </citation>
    <scope>NUCLEOTIDE SEQUENCE [LARGE SCALE GENOMIC DNA]</scope>
    <source>
        <strain evidence="2">PS312</strain>
    </source>
</reference>
<dbReference type="Proteomes" id="UP000005239">
    <property type="component" value="Unassembled WGS sequence"/>
</dbReference>
<evidence type="ECO:0000313" key="2">
    <source>
        <dbReference type="Proteomes" id="UP000005239"/>
    </source>
</evidence>
<gene>
    <name evidence="1" type="primary">WBGene00116013</name>
</gene>
<organism evidence="1 2">
    <name type="scientific">Pristionchus pacificus</name>
    <name type="common">Parasitic nematode worm</name>
    <dbReference type="NCBI Taxonomy" id="54126"/>
    <lineage>
        <taxon>Eukaryota</taxon>
        <taxon>Metazoa</taxon>
        <taxon>Ecdysozoa</taxon>
        <taxon>Nematoda</taxon>
        <taxon>Chromadorea</taxon>
        <taxon>Rhabditida</taxon>
        <taxon>Rhabditina</taxon>
        <taxon>Diplogasteromorpha</taxon>
        <taxon>Diplogasteroidea</taxon>
        <taxon>Neodiplogasteridae</taxon>
        <taxon>Pristionchus</taxon>
    </lineage>
</organism>
<dbReference type="AlphaFoldDB" id="A0A2A6C6K3"/>
<proteinExistence type="predicted"/>
<name>A0A2A6C6K3_PRIPA</name>